<protein>
    <submittedName>
        <fullName evidence="1">Uncharacterized protein</fullName>
    </submittedName>
</protein>
<organism evidence="1 2">
    <name type="scientific">Aestuariispira insulae</name>
    <dbReference type="NCBI Taxonomy" id="1461337"/>
    <lineage>
        <taxon>Bacteria</taxon>
        <taxon>Pseudomonadati</taxon>
        <taxon>Pseudomonadota</taxon>
        <taxon>Alphaproteobacteria</taxon>
        <taxon>Rhodospirillales</taxon>
        <taxon>Kiloniellaceae</taxon>
        <taxon>Aestuariispira</taxon>
    </lineage>
</organism>
<evidence type="ECO:0000313" key="2">
    <source>
        <dbReference type="Proteomes" id="UP000256845"/>
    </source>
</evidence>
<comment type="caution">
    <text evidence="1">The sequence shown here is derived from an EMBL/GenBank/DDBJ whole genome shotgun (WGS) entry which is preliminary data.</text>
</comment>
<gene>
    <name evidence="1" type="ORF">DFP90_102184</name>
</gene>
<keyword evidence="2" id="KW-1185">Reference proteome</keyword>
<evidence type="ECO:0000313" key="1">
    <source>
        <dbReference type="EMBL" id="RED52166.1"/>
    </source>
</evidence>
<name>A0A3D9HTG3_9PROT</name>
<accession>A0A3D9HTG3</accession>
<reference evidence="1 2" key="1">
    <citation type="submission" date="2018-07" db="EMBL/GenBank/DDBJ databases">
        <title>Genomic Encyclopedia of Type Strains, Phase III (KMG-III): the genomes of soil and plant-associated and newly described type strains.</title>
        <authorList>
            <person name="Whitman W."/>
        </authorList>
    </citation>
    <scope>NUCLEOTIDE SEQUENCE [LARGE SCALE GENOMIC DNA]</scope>
    <source>
        <strain evidence="1 2">CECT 8488</strain>
    </source>
</reference>
<dbReference type="AlphaFoldDB" id="A0A3D9HTG3"/>
<proteinExistence type="predicted"/>
<dbReference type="EMBL" id="QRDW01000002">
    <property type="protein sequence ID" value="RED52166.1"/>
    <property type="molecule type" value="Genomic_DNA"/>
</dbReference>
<sequence length="175" mass="19367">MFMFCSQYETWARTEWWRAFFIGAGAGPFQKSARRNSLYPATDRAGFLHALGKRGDVAEMERKRGRPKGARNKVTAAMRSAARNHSSEALETLLALMRGGDKRVSLSAAQEILNRAWGRPGPLAEPVEGMEEGMADRLSILSDGALDERIRRLLDETGFDPAVGRKEKEDPAAAD</sequence>
<dbReference type="Proteomes" id="UP000256845">
    <property type="component" value="Unassembled WGS sequence"/>
</dbReference>